<keyword evidence="5" id="KW-1185">Reference proteome</keyword>
<dbReference type="SUPFAM" id="SSF57756">
    <property type="entry name" value="Retrovirus zinc finger-like domains"/>
    <property type="match status" value="1"/>
</dbReference>
<reference evidence="5" key="1">
    <citation type="journal article" date="2011" name="Nature">
        <title>Genome sequence and analysis of the tuber crop potato.</title>
        <authorList>
            <consortium name="The Potato Genome Sequencing Consortium"/>
        </authorList>
    </citation>
    <scope>NUCLEOTIDE SEQUENCE [LARGE SCALE GENOMIC DNA]</scope>
    <source>
        <strain evidence="5">cv. DM1-3 516 R44</strain>
    </source>
</reference>
<feature type="compositionally biased region" description="Basic and acidic residues" evidence="2">
    <location>
        <begin position="349"/>
        <end position="362"/>
    </location>
</feature>
<evidence type="ECO:0000256" key="2">
    <source>
        <dbReference type="SAM" id="MobiDB-lite"/>
    </source>
</evidence>
<dbReference type="GO" id="GO:0003676">
    <property type="term" value="F:nucleic acid binding"/>
    <property type="evidence" value="ECO:0007669"/>
    <property type="project" value="InterPro"/>
</dbReference>
<evidence type="ECO:0000313" key="4">
    <source>
        <dbReference type="EnsemblPlants" id="PGSC0003DMT400091743"/>
    </source>
</evidence>
<sequence>MATTQGKWNHRNGNQMMRGNTQSQKYDNGEQKNGKPVQRFRSRKTKYNPNVTCTYCGKTGHVHDNCYRLIGYPDDFEFTKTRETQGTMKANAVTTEEKSEAFQNTQEDTAYNNYSQYMSKEQYTNLVQQVTKDVLKEHRTTPTTGFNGNAIAGTILRNSSSCLSVINSCTWIIDSGASEHMCFDPNSFLSLTPLPVPLTLTLPNSFRIIVTHTGSVSVLPNLTLKNVLYVPVFKHNLISVHRLSSQIKYDVLFTPSGCVLQDPLMKSIQAFGEVNEGLYLLKSSNIRSQFVSNANVVSIPQGNSSIPSSGSVPFSFSANVVPSVALWHVSNKQKKKLERRDVKKKAKKKQDFSDISEIPKKL</sequence>
<feature type="region of interest" description="Disordered" evidence="2">
    <location>
        <begin position="1"/>
        <end position="44"/>
    </location>
</feature>
<dbReference type="AlphaFoldDB" id="M1DNA9"/>
<evidence type="ECO:0000256" key="1">
    <source>
        <dbReference type="PROSITE-ProRule" id="PRU00047"/>
    </source>
</evidence>
<dbReference type="PROSITE" id="PS50158">
    <property type="entry name" value="ZF_CCHC"/>
    <property type="match status" value="1"/>
</dbReference>
<keyword evidence="1" id="KW-0863">Zinc-finger</keyword>
<dbReference type="PaxDb" id="4113-PGSC0003DMT400091743"/>
<name>M1DNA9_SOLTU</name>
<feature type="compositionally biased region" description="Polar residues" evidence="2">
    <location>
        <begin position="1"/>
        <end position="26"/>
    </location>
</feature>
<reference evidence="4" key="2">
    <citation type="submission" date="2015-06" db="UniProtKB">
        <authorList>
            <consortium name="EnsemblPlants"/>
        </authorList>
    </citation>
    <scope>IDENTIFICATION</scope>
    <source>
        <strain evidence="4">DM1-3 516 R44</strain>
    </source>
</reference>
<organism evidence="4 5">
    <name type="scientific">Solanum tuberosum</name>
    <name type="common">Potato</name>
    <dbReference type="NCBI Taxonomy" id="4113"/>
    <lineage>
        <taxon>Eukaryota</taxon>
        <taxon>Viridiplantae</taxon>
        <taxon>Streptophyta</taxon>
        <taxon>Embryophyta</taxon>
        <taxon>Tracheophyta</taxon>
        <taxon>Spermatophyta</taxon>
        <taxon>Magnoliopsida</taxon>
        <taxon>eudicotyledons</taxon>
        <taxon>Gunneridae</taxon>
        <taxon>Pentapetalae</taxon>
        <taxon>asterids</taxon>
        <taxon>lamiids</taxon>
        <taxon>Solanales</taxon>
        <taxon>Solanaceae</taxon>
        <taxon>Solanoideae</taxon>
        <taxon>Solaneae</taxon>
        <taxon>Solanum</taxon>
    </lineage>
</organism>
<dbReference type="InterPro" id="IPR054722">
    <property type="entry name" value="PolX-like_BBD"/>
</dbReference>
<dbReference type="InterPro" id="IPR036875">
    <property type="entry name" value="Znf_CCHC_sf"/>
</dbReference>
<accession>M1DNA9</accession>
<proteinExistence type="predicted"/>
<dbReference type="InParanoid" id="M1DNA9"/>
<dbReference type="GO" id="GO:0008270">
    <property type="term" value="F:zinc ion binding"/>
    <property type="evidence" value="ECO:0007669"/>
    <property type="project" value="UniProtKB-KW"/>
</dbReference>
<dbReference type="HOGENOM" id="CLU_765939_0_0_1"/>
<evidence type="ECO:0000313" key="5">
    <source>
        <dbReference type="Proteomes" id="UP000011115"/>
    </source>
</evidence>
<evidence type="ECO:0000259" key="3">
    <source>
        <dbReference type="PROSITE" id="PS50158"/>
    </source>
</evidence>
<dbReference type="Proteomes" id="UP000011115">
    <property type="component" value="Unassembled WGS sequence"/>
</dbReference>
<feature type="compositionally biased region" description="Basic residues" evidence="2">
    <location>
        <begin position="333"/>
        <end position="348"/>
    </location>
</feature>
<feature type="domain" description="CCHC-type" evidence="3">
    <location>
        <begin position="53"/>
        <end position="66"/>
    </location>
</feature>
<keyword evidence="1" id="KW-0479">Metal-binding</keyword>
<dbReference type="InterPro" id="IPR001878">
    <property type="entry name" value="Znf_CCHC"/>
</dbReference>
<dbReference type="Gramene" id="PGSC0003DMT400091743">
    <property type="protein sequence ID" value="PGSC0003DMT400091743"/>
    <property type="gene ID" value="PGSC0003DMG400041314"/>
</dbReference>
<dbReference type="PANTHER" id="PTHR34222">
    <property type="entry name" value="GAG_PRE-INTEGRS DOMAIN-CONTAINING PROTEIN"/>
    <property type="match status" value="1"/>
</dbReference>
<dbReference type="eggNOG" id="KOG0017">
    <property type="taxonomic scope" value="Eukaryota"/>
</dbReference>
<dbReference type="EnsemblPlants" id="PGSC0003DMT400091743">
    <property type="protein sequence ID" value="PGSC0003DMT400091743"/>
    <property type="gene ID" value="PGSC0003DMG400041314"/>
</dbReference>
<protein>
    <recommendedName>
        <fullName evidence="3">CCHC-type domain-containing protein</fullName>
    </recommendedName>
</protein>
<dbReference type="OMA" id="INSCTWI"/>
<dbReference type="PANTHER" id="PTHR34222:SF33">
    <property type="entry name" value="RETROTRANSPOSON GAG DOMAIN-CONTAINING PROTEIN"/>
    <property type="match status" value="1"/>
</dbReference>
<keyword evidence="1" id="KW-0862">Zinc</keyword>
<dbReference type="Pfam" id="PF22936">
    <property type="entry name" value="Pol_BBD"/>
    <property type="match status" value="1"/>
</dbReference>
<feature type="region of interest" description="Disordered" evidence="2">
    <location>
        <begin position="333"/>
        <end position="362"/>
    </location>
</feature>